<gene>
    <name evidence="1" type="primary">yahK</name>
    <name evidence="1" type="ORF">NCTC9428_03157</name>
</gene>
<protein>
    <submittedName>
        <fullName evidence="1">Oxidoreductase</fullName>
        <ecNumber evidence="1">1.-.-.-</ecNumber>
    </submittedName>
</protein>
<dbReference type="Proteomes" id="UP000281909">
    <property type="component" value="Chromosome"/>
</dbReference>
<dbReference type="GO" id="GO:0016491">
    <property type="term" value="F:oxidoreductase activity"/>
    <property type="evidence" value="ECO:0007669"/>
    <property type="project" value="UniProtKB-KW"/>
</dbReference>
<dbReference type="EC" id="1.-.-.-" evidence="1"/>
<proteinExistence type="predicted"/>
<dbReference type="AlphaFoldDB" id="A0A3S4PGW5"/>
<accession>A0A3S4PGW5</accession>
<keyword evidence="1" id="KW-0560">Oxidoreductase</keyword>
<reference evidence="1 2" key="1">
    <citation type="submission" date="2018-12" db="EMBL/GenBank/DDBJ databases">
        <authorList>
            <consortium name="Pathogen Informatics"/>
        </authorList>
    </citation>
    <scope>NUCLEOTIDE SEQUENCE [LARGE SCALE GENOMIC DNA]</scope>
    <source>
        <strain evidence="1 2">NCTC9428</strain>
    </source>
</reference>
<organism evidence="1 2">
    <name type="scientific">Pseudomonas fluorescens</name>
    <dbReference type="NCBI Taxonomy" id="294"/>
    <lineage>
        <taxon>Bacteria</taxon>
        <taxon>Pseudomonadati</taxon>
        <taxon>Pseudomonadota</taxon>
        <taxon>Gammaproteobacteria</taxon>
        <taxon>Pseudomonadales</taxon>
        <taxon>Pseudomonadaceae</taxon>
        <taxon>Pseudomonas</taxon>
    </lineage>
</organism>
<dbReference type="EMBL" id="LR134318">
    <property type="protein sequence ID" value="VEF11536.1"/>
    <property type="molecule type" value="Genomic_DNA"/>
</dbReference>
<name>A0A3S4PGW5_PSEFL</name>
<dbReference type="RefSeq" id="WP_269471997.1">
    <property type="nucleotide sequence ID" value="NZ_LR134318.1"/>
</dbReference>
<evidence type="ECO:0000313" key="2">
    <source>
        <dbReference type="Proteomes" id="UP000281909"/>
    </source>
</evidence>
<sequence length="40" mass="4477">MSFDLILNTVAAPHDLDAFLVLLKRDVKYRFVIDNATLAG</sequence>
<evidence type="ECO:0000313" key="1">
    <source>
        <dbReference type="EMBL" id="VEF11536.1"/>
    </source>
</evidence>